<dbReference type="RefSeq" id="WP_076111258.1">
    <property type="nucleotide sequence ID" value="NZ_MPTB01000017.1"/>
</dbReference>
<name>A0ABX3HA60_PAEBO</name>
<dbReference type="Pfam" id="PF06445">
    <property type="entry name" value="GyrI-like"/>
    <property type="match status" value="1"/>
</dbReference>
<dbReference type="EMBL" id="MPTB01000017">
    <property type="protein sequence ID" value="OMD47111.1"/>
    <property type="molecule type" value="Genomic_DNA"/>
</dbReference>
<reference evidence="5 6" key="1">
    <citation type="submission" date="2016-10" db="EMBL/GenBank/DDBJ databases">
        <title>Paenibacillus species isolates.</title>
        <authorList>
            <person name="Beno S.M."/>
        </authorList>
    </citation>
    <scope>NUCLEOTIDE SEQUENCE [LARGE SCALE GENOMIC DNA]</scope>
    <source>
        <strain evidence="5 6">FSL H7-0744</strain>
    </source>
</reference>
<dbReference type="Pfam" id="PF12833">
    <property type="entry name" value="HTH_18"/>
    <property type="match status" value="1"/>
</dbReference>
<keyword evidence="2" id="KW-0238">DNA-binding</keyword>
<sequence>MGYTEYMQKAIDYIEENLQGPITIEDCARVSGFSKFHFHRLFSIHLDVTLMEYIRRRRLCHAMNELICGRRILDIAMDYGYSSERAFSRAFLQEFGQIPSRCRSANYSIPPKPLLEESLNHSTGGILMDYLSEVRIDSLHTMNTASGVRISKDPEAEVITFMSEWSAKTGIGAGTRRFGFDVPVSEEQQQEGLRGYEYWVVLGQDIPALAEGITCKHVEGCRYAILRITEPFADPFERIPLGWKKLAAWVNSRGYQTACDKERYWLEEVQETGESVVMDLYFPIE</sequence>
<dbReference type="InterPro" id="IPR011256">
    <property type="entry name" value="Reg_factor_effector_dom_sf"/>
</dbReference>
<dbReference type="PROSITE" id="PS01124">
    <property type="entry name" value="HTH_ARAC_FAMILY_2"/>
    <property type="match status" value="1"/>
</dbReference>
<dbReference type="InterPro" id="IPR029442">
    <property type="entry name" value="GyrI-like"/>
</dbReference>
<dbReference type="Gene3D" id="3.20.80.10">
    <property type="entry name" value="Regulatory factor, effector binding domain"/>
    <property type="match status" value="1"/>
</dbReference>
<proteinExistence type="predicted"/>
<evidence type="ECO:0000256" key="3">
    <source>
        <dbReference type="ARBA" id="ARBA00023163"/>
    </source>
</evidence>
<accession>A0ABX3HA60</accession>
<keyword evidence="1" id="KW-0805">Transcription regulation</keyword>
<dbReference type="PANTHER" id="PTHR47504:SF5">
    <property type="entry name" value="RIGHT ORIGIN-BINDING PROTEIN"/>
    <property type="match status" value="1"/>
</dbReference>
<dbReference type="InterPro" id="IPR050959">
    <property type="entry name" value="MarA-like"/>
</dbReference>
<dbReference type="InterPro" id="IPR009057">
    <property type="entry name" value="Homeodomain-like_sf"/>
</dbReference>
<dbReference type="InterPro" id="IPR020449">
    <property type="entry name" value="Tscrpt_reg_AraC-type_HTH"/>
</dbReference>
<dbReference type="PANTHER" id="PTHR47504">
    <property type="entry name" value="RIGHT ORIGIN-BINDING PROTEIN"/>
    <property type="match status" value="1"/>
</dbReference>
<dbReference type="Proteomes" id="UP000187412">
    <property type="component" value="Unassembled WGS sequence"/>
</dbReference>
<feature type="domain" description="HTH araC/xylS-type" evidence="4">
    <location>
        <begin position="8"/>
        <end position="105"/>
    </location>
</feature>
<evidence type="ECO:0000256" key="2">
    <source>
        <dbReference type="ARBA" id="ARBA00023125"/>
    </source>
</evidence>
<dbReference type="SUPFAM" id="SSF55136">
    <property type="entry name" value="Probable bacterial effector-binding domain"/>
    <property type="match status" value="1"/>
</dbReference>
<dbReference type="Gene3D" id="1.10.10.60">
    <property type="entry name" value="Homeodomain-like"/>
    <property type="match status" value="2"/>
</dbReference>
<evidence type="ECO:0000259" key="4">
    <source>
        <dbReference type="PROSITE" id="PS01124"/>
    </source>
</evidence>
<dbReference type="SMART" id="SM00342">
    <property type="entry name" value="HTH_ARAC"/>
    <property type="match status" value="1"/>
</dbReference>
<keyword evidence="6" id="KW-1185">Reference proteome</keyword>
<dbReference type="PRINTS" id="PR00032">
    <property type="entry name" value="HTHARAC"/>
</dbReference>
<gene>
    <name evidence="5" type="ORF">BSK56_14945</name>
</gene>
<comment type="caution">
    <text evidence="5">The sequence shown here is derived from an EMBL/GenBank/DDBJ whole genome shotgun (WGS) entry which is preliminary data.</text>
</comment>
<protein>
    <recommendedName>
        <fullName evidence="4">HTH araC/xylS-type domain-containing protein</fullName>
    </recommendedName>
</protein>
<keyword evidence="3" id="KW-0804">Transcription</keyword>
<evidence type="ECO:0000256" key="1">
    <source>
        <dbReference type="ARBA" id="ARBA00023015"/>
    </source>
</evidence>
<evidence type="ECO:0000313" key="6">
    <source>
        <dbReference type="Proteomes" id="UP000187412"/>
    </source>
</evidence>
<organism evidence="5 6">
    <name type="scientific">Paenibacillus borealis</name>
    <dbReference type="NCBI Taxonomy" id="160799"/>
    <lineage>
        <taxon>Bacteria</taxon>
        <taxon>Bacillati</taxon>
        <taxon>Bacillota</taxon>
        <taxon>Bacilli</taxon>
        <taxon>Bacillales</taxon>
        <taxon>Paenibacillaceae</taxon>
        <taxon>Paenibacillus</taxon>
    </lineage>
</organism>
<evidence type="ECO:0000313" key="5">
    <source>
        <dbReference type="EMBL" id="OMD47111.1"/>
    </source>
</evidence>
<dbReference type="SUPFAM" id="SSF46689">
    <property type="entry name" value="Homeodomain-like"/>
    <property type="match status" value="2"/>
</dbReference>
<dbReference type="InterPro" id="IPR018060">
    <property type="entry name" value="HTH_AraC"/>
</dbReference>